<keyword evidence="3" id="KW-1133">Transmembrane helix</keyword>
<dbReference type="PROSITE" id="PS51782">
    <property type="entry name" value="LYSM"/>
    <property type="match status" value="2"/>
</dbReference>
<dbReference type="PANTHER" id="PTHR34997">
    <property type="entry name" value="AM15"/>
    <property type="match status" value="1"/>
</dbReference>
<sequence length="246" mass="26263">MPCVAFMFAYEISPLGSLHLAQNAARIRRKPMLVEGLFWCAMTRLNLFGTGLFVRGAQHLPRMVFGVIKTNNEPKLTHKCLPPLIRDKANSPPKLVVQSLQLFLIIMFARIQLTAVVLVAALVAVNAQADCARNYTVSLGDTCDGISAAQNVSTYQLATVNAAVIDAACDNLFVGEDLCLGITGQDCTVVHVVQSGDFCGSIAEAADIDLSTLLANNPNVDTDCANIYLGEVLCTADEVIVTSSSA</sequence>
<keyword evidence="3" id="KW-0812">Transmembrane</keyword>
<dbReference type="SUPFAM" id="SSF54106">
    <property type="entry name" value="LysM domain"/>
    <property type="match status" value="2"/>
</dbReference>
<dbReference type="InterPro" id="IPR018392">
    <property type="entry name" value="LysM"/>
</dbReference>
<dbReference type="STRING" id="5627.A0A1C7MM30"/>
<dbReference type="EMBL" id="LUGG01000002">
    <property type="protein sequence ID" value="OBZ77925.1"/>
    <property type="molecule type" value="Genomic_DNA"/>
</dbReference>
<feature type="transmembrane region" description="Helical" evidence="3">
    <location>
        <begin position="102"/>
        <end position="125"/>
    </location>
</feature>
<name>A0A1C7MM30_GRIFR</name>
<dbReference type="AlphaFoldDB" id="A0A1C7MM30"/>
<feature type="domain" description="LysM" evidence="4">
    <location>
        <begin position="189"/>
        <end position="235"/>
    </location>
</feature>
<evidence type="ECO:0000313" key="5">
    <source>
        <dbReference type="EMBL" id="OBZ77925.1"/>
    </source>
</evidence>
<protein>
    <recommendedName>
        <fullName evidence="4">LysM domain-containing protein</fullName>
    </recommendedName>
</protein>
<feature type="transmembrane region" description="Helical" evidence="3">
    <location>
        <begin position="36"/>
        <end position="54"/>
    </location>
</feature>
<evidence type="ECO:0000313" key="6">
    <source>
        <dbReference type="Proteomes" id="UP000092993"/>
    </source>
</evidence>
<gene>
    <name evidence="5" type="ORF">A0H81_01632</name>
</gene>
<keyword evidence="2" id="KW-0843">Virulence</keyword>
<comment type="caution">
    <text evidence="5">The sequence shown here is derived from an EMBL/GenBank/DDBJ whole genome shotgun (WGS) entry which is preliminary data.</text>
</comment>
<evidence type="ECO:0000256" key="2">
    <source>
        <dbReference type="ARBA" id="ARBA00023026"/>
    </source>
</evidence>
<dbReference type="OrthoDB" id="5985073at2759"/>
<dbReference type="Gene3D" id="3.10.350.10">
    <property type="entry name" value="LysM domain"/>
    <property type="match status" value="2"/>
</dbReference>
<evidence type="ECO:0000259" key="4">
    <source>
        <dbReference type="PROSITE" id="PS51782"/>
    </source>
</evidence>
<dbReference type="InterPro" id="IPR036779">
    <property type="entry name" value="LysM_dom_sf"/>
</dbReference>
<feature type="domain" description="LysM" evidence="4">
    <location>
        <begin position="133"/>
        <end position="180"/>
    </location>
</feature>
<organism evidence="5 6">
    <name type="scientific">Grifola frondosa</name>
    <name type="common">Maitake</name>
    <name type="synonym">Polyporus frondosus</name>
    <dbReference type="NCBI Taxonomy" id="5627"/>
    <lineage>
        <taxon>Eukaryota</taxon>
        <taxon>Fungi</taxon>
        <taxon>Dikarya</taxon>
        <taxon>Basidiomycota</taxon>
        <taxon>Agaricomycotina</taxon>
        <taxon>Agaricomycetes</taxon>
        <taxon>Polyporales</taxon>
        <taxon>Grifolaceae</taxon>
        <taxon>Grifola</taxon>
    </lineage>
</organism>
<dbReference type="InterPro" id="IPR052210">
    <property type="entry name" value="LysM1-like"/>
</dbReference>
<evidence type="ECO:0000256" key="3">
    <source>
        <dbReference type="SAM" id="Phobius"/>
    </source>
</evidence>
<accession>A0A1C7MM30</accession>
<keyword evidence="3" id="KW-0472">Membrane</keyword>
<keyword evidence="6" id="KW-1185">Reference proteome</keyword>
<keyword evidence="1" id="KW-0147">Chitin-binding</keyword>
<proteinExistence type="predicted"/>
<dbReference type="PANTHER" id="PTHR34997:SF1">
    <property type="entry name" value="PEPTIDOGLYCAN-BINDING LYSIN DOMAIN"/>
    <property type="match status" value="1"/>
</dbReference>
<dbReference type="SMART" id="SM00257">
    <property type="entry name" value="LysM"/>
    <property type="match status" value="2"/>
</dbReference>
<dbReference type="CDD" id="cd00118">
    <property type="entry name" value="LysM"/>
    <property type="match status" value="2"/>
</dbReference>
<dbReference type="GO" id="GO:0008061">
    <property type="term" value="F:chitin binding"/>
    <property type="evidence" value="ECO:0007669"/>
    <property type="project" value="UniProtKB-KW"/>
</dbReference>
<evidence type="ECO:0000256" key="1">
    <source>
        <dbReference type="ARBA" id="ARBA00022669"/>
    </source>
</evidence>
<dbReference type="Pfam" id="PF01476">
    <property type="entry name" value="LysM"/>
    <property type="match status" value="2"/>
</dbReference>
<dbReference type="Proteomes" id="UP000092993">
    <property type="component" value="Unassembled WGS sequence"/>
</dbReference>
<reference evidence="5 6" key="1">
    <citation type="submission" date="2016-03" db="EMBL/GenBank/DDBJ databases">
        <title>Whole genome sequencing of Grifola frondosa 9006-11.</title>
        <authorList>
            <person name="Min B."/>
            <person name="Park H."/>
            <person name="Kim J.-G."/>
            <person name="Cho H."/>
            <person name="Oh Y.-L."/>
            <person name="Kong W.-S."/>
            <person name="Choi I.-G."/>
        </authorList>
    </citation>
    <scope>NUCLEOTIDE SEQUENCE [LARGE SCALE GENOMIC DNA]</scope>
    <source>
        <strain evidence="5 6">9006-11</strain>
    </source>
</reference>